<organism evidence="1">
    <name type="scientific">marine sediment metagenome</name>
    <dbReference type="NCBI Taxonomy" id="412755"/>
    <lineage>
        <taxon>unclassified sequences</taxon>
        <taxon>metagenomes</taxon>
        <taxon>ecological metagenomes</taxon>
    </lineage>
</organism>
<name>X1CQY8_9ZZZZ</name>
<proteinExistence type="predicted"/>
<feature type="non-terminal residue" evidence="1">
    <location>
        <position position="124"/>
    </location>
</feature>
<gene>
    <name evidence="1" type="ORF">S01H4_59740</name>
</gene>
<sequence length="124" mass="14137">MTANIISKVIELDNCNKDLLIKALYTVKFWETVNPAKKIEAKFIAPNVLYSKITDEFVKIPIEMEGELVLQDEGEQEEGKGRLIELNVRNNKDVRELEGRLRIKALSDNKTKLGVFIKSFKLGS</sequence>
<reference evidence="1" key="1">
    <citation type="journal article" date="2014" name="Front. Microbiol.">
        <title>High frequency of phylogenetically diverse reductive dehalogenase-homologous genes in deep subseafloor sedimentary metagenomes.</title>
        <authorList>
            <person name="Kawai M."/>
            <person name="Futagami T."/>
            <person name="Toyoda A."/>
            <person name="Takaki Y."/>
            <person name="Nishi S."/>
            <person name="Hori S."/>
            <person name="Arai W."/>
            <person name="Tsubouchi T."/>
            <person name="Morono Y."/>
            <person name="Uchiyama I."/>
            <person name="Ito T."/>
            <person name="Fujiyama A."/>
            <person name="Inagaki F."/>
            <person name="Takami H."/>
        </authorList>
    </citation>
    <scope>NUCLEOTIDE SEQUENCE</scope>
    <source>
        <strain evidence="1">Expedition CK06-06</strain>
    </source>
</reference>
<dbReference type="EMBL" id="BART01035088">
    <property type="protein sequence ID" value="GAH10841.1"/>
    <property type="molecule type" value="Genomic_DNA"/>
</dbReference>
<dbReference type="AlphaFoldDB" id="X1CQY8"/>
<evidence type="ECO:0000313" key="1">
    <source>
        <dbReference type="EMBL" id="GAH10841.1"/>
    </source>
</evidence>
<protein>
    <submittedName>
        <fullName evidence="1">Uncharacterized protein</fullName>
    </submittedName>
</protein>
<comment type="caution">
    <text evidence="1">The sequence shown here is derived from an EMBL/GenBank/DDBJ whole genome shotgun (WGS) entry which is preliminary data.</text>
</comment>
<accession>X1CQY8</accession>